<sequence length="205" mass="23826">MSLGISFIRKMCSVIVKKPWTVKLPAKWRGGTIEKWGNYWMGVAQDYKEVSVDVFVTSRNKPLKAAIYISLIGGYIYAFQTNPDELEFQDALQKCMNQSAMLSEKIRNPQVDEHFQNLSDCFNHGLIRRSSLGIVSLLWIDNYAKFCGVYKSRCDYLKPRYVTFHERVVDIGFLGTWWILNKKMEEFDINPNEWVESTVQDESPS</sequence>
<evidence type="ECO:0000313" key="1">
    <source>
        <dbReference type="EMBL" id="KAK7086548.1"/>
    </source>
</evidence>
<reference evidence="1 2" key="1">
    <citation type="submission" date="2023-11" db="EMBL/GenBank/DDBJ databases">
        <title>Halocaridina rubra genome assembly.</title>
        <authorList>
            <person name="Smith C."/>
        </authorList>
    </citation>
    <scope>NUCLEOTIDE SEQUENCE [LARGE SCALE GENOMIC DNA]</scope>
    <source>
        <strain evidence="1">EP-1</strain>
        <tissue evidence="1">Whole</tissue>
    </source>
</reference>
<dbReference type="EMBL" id="JAXCGZ010000152">
    <property type="protein sequence ID" value="KAK7086548.1"/>
    <property type="molecule type" value="Genomic_DNA"/>
</dbReference>
<gene>
    <name evidence="1" type="ORF">SK128_025884</name>
</gene>
<organism evidence="1 2">
    <name type="scientific">Halocaridina rubra</name>
    <name type="common">Hawaiian red shrimp</name>
    <dbReference type="NCBI Taxonomy" id="373956"/>
    <lineage>
        <taxon>Eukaryota</taxon>
        <taxon>Metazoa</taxon>
        <taxon>Ecdysozoa</taxon>
        <taxon>Arthropoda</taxon>
        <taxon>Crustacea</taxon>
        <taxon>Multicrustacea</taxon>
        <taxon>Malacostraca</taxon>
        <taxon>Eumalacostraca</taxon>
        <taxon>Eucarida</taxon>
        <taxon>Decapoda</taxon>
        <taxon>Pleocyemata</taxon>
        <taxon>Caridea</taxon>
        <taxon>Atyoidea</taxon>
        <taxon>Atyidae</taxon>
        <taxon>Halocaridina</taxon>
    </lineage>
</organism>
<evidence type="ECO:0008006" key="3">
    <source>
        <dbReference type="Google" id="ProtNLM"/>
    </source>
</evidence>
<dbReference type="GO" id="GO:0042721">
    <property type="term" value="C:TIM22 mitochondrial import inner membrane insertion complex"/>
    <property type="evidence" value="ECO:0007669"/>
    <property type="project" value="InterPro"/>
</dbReference>
<dbReference type="PANTHER" id="PTHR21435">
    <property type="entry name" value="MITOCHONDRIAL IMPORT INNER MEMBRANE TRANSLOCASE SUBUNIT TIM29"/>
    <property type="match status" value="1"/>
</dbReference>
<protein>
    <recommendedName>
        <fullName evidence="3">Mitochondrial import inner membrane translocase subunit Tim29</fullName>
    </recommendedName>
</protein>
<dbReference type="GO" id="GO:0045039">
    <property type="term" value="P:protein insertion into mitochondrial inner membrane"/>
    <property type="evidence" value="ECO:0007669"/>
    <property type="project" value="TreeGrafter"/>
</dbReference>
<dbReference type="PANTHER" id="PTHR21435:SF1">
    <property type="entry name" value="MITOCHONDRIAL IMPORT INNER MEMBRANE TRANSLOCASE SUBUNIT TIM29"/>
    <property type="match status" value="1"/>
</dbReference>
<comment type="caution">
    <text evidence="1">The sequence shown here is derived from an EMBL/GenBank/DDBJ whole genome shotgun (WGS) entry which is preliminary data.</text>
</comment>
<dbReference type="Proteomes" id="UP001381693">
    <property type="component" value="Unassembled WGS sequence"/>
</dbReference>
<accession>A0AAN9AGM6</accession>
<keyword evidence="2" id="KW-1185">Reference proteome</keyword>
<proteinExistence type="predicted"/>
<name>A0AAN9AGM6_HALRR</name>
<dbReference type="Pfam" id="PF10171">
    <property type="entry name" value="Tim29"/>
    <property type="match status" value="1"/>
</dbReference>
<evidence type="ECO:0000313" key="2">
    <source>
        <dbReference type="Proteomes" id="UP001381693"/>
    </source>
</evidence>
<dbReference type="InterPro" id="IPR019322">
    <property type="entry name" value="TIMM29"/>
</dbReference>
<dbReference type="AlphaFoldDB" id="A0AAN9AGM6"/>